<dbReference type="EMBL" id="CP115541">
    <property type="protein sequence ID" value="WNH53888.1"/>
    <property type="molecule type" value="Genomic_DNA"/>
</dbReference>
<name>A0ABY9YUP1_9GAMM</name>
<feature type="region of interest" description="Disordered" evidence="1">
    <location>
        <begin position="98"/>
        <end position="117"/>
    </location>
</feature>
<gene>
    <name evidence="2" type="ORF">PDM29_06295</name>
</gene>
<organism evidence="2 3">
    <name type="scientific">Stenotrophomonas oahuensis</name>
    <dbReference type="NCBI Taxonomy" id="3003271"/>
    <lineage>
        <taxon>Bacteria</taxon>
        <taxon>Pseudomonadati</taxon>
        <taxon>Pseudomonadota</taxon>
        <taxon>Gammaproteobacteria</taxon>
        <taxon>Lysobacterales</taxon>
        <taxon>Lysobacteraceae</taxon>
        <taxon>Stenotrophomonas</taxon>
    </lineage>
</organism>
<accession>A0ABY9YUP1</accession>
<dbReference type="Proteomes" id="UP001302072">
    <property type="component" value="Chromosome"/>
</dbReference>
<evidence type="ECO:0008006" key="4">
    <source>
        <dbReference type="Google" id="ProtNLM"/>
    </source>
</evidence>
<evidence type="ECO:0000256" key="1">
    <source>
        <dbReference type="SAM" id="MobiDB-lite"/>
    </source>
</evidence>
<reference evidence="2 3" key="1">
    <citation type="submission" date="2022-12" db="EMBL/GenBank/DDBJ databases">
        <title>Two new species, Stenotrophomonas aracearum and Stenotrophomonas oahuensis, isolated from Anthurium (Araceae family) in Hawaii.</title>
        <authorList>
            <person name="Chunag S.C."/>
            <person name="Dobhal S."/>
            <person name="Alvarez A."/>
            <person name="Arif M."/>
        </authorList>
    </citation>
    <scope>NUCLEOTIDE SEQUENCE [LARGE SCALE GENOMIC DNA]</scope>
    <source>
        <strain evidence="2 3">A5586</strain>
    </source>
</reference>
<evidence type="ECO:0000313" key="2">
    <source>
        <dbReference type="EMBL" id="WNH53888.1"/>
    </source>
</evidence>
<keyword evidence="3" id="KW-1185">Reference proteome</keyword>
<sequence>MNDKSLQGVTAIDDNVSFYPADDAHLRSYHKAQEALAEFRVPQLGDPTNPHERIYIAAFDGTGNDKHLDPLHATNVARIDDQLKALSERDGQIHVRYLAGPGTQSNPLSRVADGALG</sequence>
<proteinExistence type="predicted"/>
<evidence type="ECO:0000313" key="3">
    <source>
        <dbReference type="Proteomes" id="UP001302072"/>
    </source>
</evidence>
<protein>
    <recommendedName>
        <fullName evidence="4">DUF2235 domain-containing protein</fullName>
    </recommendedName>
</protein>
<dbReference type="RefSeq" id="WP_311193014.1">
    <property type="nucleotide sequence ID" value="NZ_CP115541.1"/>
</dbReference>